<organism evidence="3 5">
    <name type="scientific">Rubrobacter radiotolerans</name>
    <name type="common">Arthrobacter radiotolerans</name>
    <dbReference type="NCBI Taxonomy" id="42256"/>
    <lineage>
        <taxon>Bacteria</taxon>
        <taxon>Bacillati</taxon>
        <taxon>Actinomycetota</taxon>
        <taxon>Rubrobacteria</taxon>
        <taxon>Rubrobacterales</taxon>
        <taxon>Rubrobacteraceae</taxon>
        <taxon>Rubrobacter</taxon>
    </lineage>
</organism>
<name>A0A023X5A5_RUBRA</name>
<keyword evidence="2" id="KW-1133">Transmembrane helix</keyword>
<feature type="transmembrane region" description="Helical" evidence="2">
    <location>
        <begin position="41"/>
        <end position="61"/>
    </location>
</feature>
<dbReference type="EMBL" id="CP007514">
    <property type="protein sequence ID" value="AHY47632.1"/>
    <property type="molecule type" value="Genomic_DNA"/>
</dbReference>
<dbReference type="KEGG" id="rrd:RradSPS_2349"/>
<dbReference type="eggNOG" id="COG2197">
    <property type="taxonomic scope" value="Bacteria"/>
</dbReference>
<evidence type="ECO:0000313" key="4">
    <source>
        <dbReference type="EMBL" id="MDX5895035.1"/>
    </source>
</evidence>
<evidence type="ECO:0000313" key="3">
    <source>
        <dbReference type="EMBL" id="AHY47632.1"/>
    </source>
</evidence>
<gene>
    <name evidence="3" type="ORF">RradSPS_2349</name>
    <name evidence="4" type="ORF">SIL72_13495</name>
</gene>
<accession>A0A023X5A5</accession>
<reference evidence="4" key="2">
    <citation type="submission" date="2023-11" db="EMBL/GenBank/DDBJ databases">
        <title>MicrobeMod: A computational toolkit for identifying prokaryotic methylation and restriction-modification with nanopore sequencing.</title>
        <authorList>
            <person name="Crits-Christoph A."/>
            <person name="Kang S.C."/>
            <person name="Lee H."/>
            <person name="Ostrov N."/>
        </authorList>
    </citation>
    <scope>NUCLEOTIDE SEQUENCE</scope>
    <source>
        <strain evidence="4">ATCC 51242</strain>
    </source>
</reference>
<dbReference type="Proteomes" id="UP000025229">
    <property type="component" value="Chromosome"/>
</dbReference>
<keyword evidence="2" id="KW-0472">Membrane</keyword>
<feature type="region of interest" description="Disordered" evidence="1">
    <location>
        <begin position="1"/>
        <end position="20"/>
    </location>
</feature>
<dbReference type="STRING" id="42256.RradSPS_2349"/>
<dbReference type="Proteomes" id="UP001281130">
    <property type="component" value="Unassembled WGS sequence"/>
</dbReference>
<evidence type="ECO:0000313" key="5">
    <source>
        <dbReference type="Proteomes" id="UP000025229"/>
    </source>
</evidence>
<keyword evidence="2" id="KW-0812">Transmembrane</keyword>
<dbReference type="EMBL" id="JAWXXX010000001">
    <property type="protein sequence ID" value="MDX5895035.1"/>
    <property type="molecule type" value="Genomic_DNA"/>
</dbReference>
<protein>
    <submittedName>
        <fullName evidence="3">Uncharacterized protein</fullName>
    </submittedName>
</protein>
<dbReference type="OrthoDB" id="5244530at2"/>
<evidence type="ECO:0000256" key="1">
    <source>
        <dbReference type="SAM" id="MobiDB-lite"/>
    </source>
</evidence>
<feature type="compositionally biased region" description="Basic and acidic residues" evidence="1">
    <location>
        <begin position="1"/>
        <end position="11"/>
    </location>
</feature>
<proteinExistence type="predicted"/>
<keyword evidence="5" id="KW-1185">Reference proteome</keyword>
<sequence length="174" mass="18720">MAIERKRRDETETSPATSRENRQFWEGLGLDVESMSPKAQAVTGLVVGGVILGSAAALILFTQLWWLIFFFGWWLFPALGVFARGVAGLLEGAGSGSATNGTSKESELLKALSRNGELTPAQAAMETSLSVREADEMLKDLASGGHLDVRVRGGAIFYALWGSEEEGKDGRERA</sequence>
<evidence type="ECO:0000256" key="2">
    <source>
        <dbReference type="SAM" id="Phobius"/>
    </source>
</evidence>
<dbReference type="RefSeq" id="WP_038682903.1">
    <property type="nucleotide sequence ID" value="NZ_CP007514.1"/>
</dbReference>
<dbReference type="AlphaFoldDB" id="A0A023X5A5"/>
<dbReference type="HOGENOM" id="CLU_1625842_0_0_11"/>
<reference evidence="3 5" key="1">
    <citation type="submission" date="2014-03" db="EMBL/GenBank/DDBJ databases">
        <title>Complete genome sequence of the Radio-Resistant Rubrobacter radiotolerans RSPS-4.</title>
        <authorList>
            <person name="Egas C.C."/>
            <person name="Barroso C.C."/>
            <person name="Froufe H.J.C."/>
            <person name="Pacheco J.J."/>
            <person name="Albuquerque L.L."/>
            <person name="da Costa M.M.S."/>
        </authorList>
    </citation>
    <scope>NUCLEOTIDE SEQUENCE [LARGE SCALE GENOMIC DNA]</scope>
    <source>
        <strain evidence="3 5">RSPS-4</strain>
    </source>
</reference>